<evidence type="ECO:0000259" key="8">
    <source>
        <dbReference type="SMART" id="SM00829"/>
    </source>
</evidence>
<dbReference type="AlphaFoldDB" id="A0AAW1Q9L4"/>
<comment type="cofactor">
    <cofactor evidence="1 7">
        <name>Zn(2+)</name>
        <dbReference type="ChEBI" id="CHEBI:29105"/>
    </cofactor>
</comment>
<keyword evidence="10" id="KW-1185">Reference proteome</keyword>
<dbReference type="Gene3D" id="3.40.50.720">
    <property type="entry name" value="NAD(P)-binding Rossmann-like Domain"/>
    <property type="match status" value="1"/>
</dbReference>
<dbReference type="SMART" id="SM00829">
    <property type="entry name" value="PKS_ER"/>
    <property type="match status" value="1"/>
</dbReference>
<dbReference type="InterPro" id="IPR002328">
    <property type="entry name" value="ADH_Zn_CS"/>
</dbReference>
<dbReference type="InterPro" id="IPR020843">
    <property type="entry name" value="ER"/>
</dbReference>
<comment type="similarity">
    <text evidence="2 7">Belongs to the zinc-containing alcohol dehydrogenase family.</text>
</comment>
<evidence type="ECO:0000256" key="4">
    <source>
        <dbReference type="ARBA" id="ARBA00022833"/>
    </source>
</evidence>
<dbReference type="PROSITE" id="PS00059">
    <property type="entry name" value="ADH_ZINC"/>
    <property type="match status" value="1"/>
</dbReference>
<evidence type="ECO:0000256" key="6">
    <source>
        <dbReference type="ARBA" id="ARBA00023027"/>
    </source>
</evidence>
<dbReference type="GO" id="GO:0016616">
    <property type="term" value="F:oxidoreductase activity, acting on the CH-OH group of donors, NAD or NADP as acceptor"/>
    <property type="evidence" value="ECO:0007669"/>
    <property type="project" value="InterPro"/>
</dbReference>
<dbReference type="CDD" id="cd05285">
    <property type="entry name" value="sorbitol_DH"/>
    <property type="match status" value="1"/>
</dbReference>
<dbReference type="InterPro" id="IPR011032">
    <property type="entry name" value="GroES-like_sf"/>
</dbReference>
<dbReference type="PANTHER" id="PTHR43161:SF9">
    <property type="entry name" value="SORBITOL DEHYDROGENASE"/>
    <property type="match status" value="1"/>
</dbReference>
<accession>A0AAW1Q9L4</accession>
<dbReference type="InterPro" id="IPR013154">
    <property type="entry name" value="ADH-like_N"/>
</dbReference>
<feature type="domain" description="Enoyl reductase (ER)" evidence="8">
    <location>
        <begin position="33"/>
        <end position="364"/>
    </location>
</feature>
<protein>
    <recommendedName>
        <fullName evidence="8">Enoyl reductase (ER) domain-containing protein</fullName>
    </recommendedName>
</protein>
<dbReference type="PANTHER" id="PTHR43161">
    <property type="entry name" value="SORBITOL DEHYDROGENASE"/>
    <property type="match status" value="1"/>
</dbReference>
<dbReference type="InterPro" id="IPR036291">
    <property type="entry name" value="NAD(P)-bd_dom_sf"/>
</dbReference>
<proteinExistence type="inferred from homology"/>
<dbReference type="Proteomes" id="UP001438707">
    <property type="component" value="Unassembled WGS sequence"/>
</dbReference>
<keyword evidence="3 7" id="KW-0479">Metal-binding</keyword>
<gene>
    <name evidence="9" type="ORF">WJX74_007325</name>
</gene>
<comment type="caution">
    <text evidence="9">The sequence shown here is derived from an EMBL/GenBank/DDBJ whole genome shotgun (WGS) entry which is preliminary data.</text>
</comment>
<dbReference type="FunFam" id="3.40.50.720:FF:000068">
    <property type="entry name" value="Sorbitol dehydrogenase"/>
    <property type="match status" value="1"/>
</dbReference>
<evidence type="ECO:0000313" key="9">
    <source>
        <dbReference type="EMBL" id="KAK9817625.1"/>
    </source>
</evidence>
<dbReference type="InterPro" id="IPR013149">
    <property type="entry name" value="ADH-like_C"/>
</dbReference>
<dbReference type="InterPro" id="IPR045306">
    <property type="entry name" value="SDH-like"/>
</dbReference>
<evidence type="ECO:0000256" key="5">
    <source>
        <dbReference type="ARBA" id="ARBA00023002"/>
    </source>
</evidence>
<evidence type="ECO:0000256" key="7">
    <source>
        <dbReference type="RuleBase" id="RU361277"/>
    </source>
</evidence>
<evidence type="ECO:0000256" key="3">
    <source>
        <dbReference type="ARBA" id="ARBA00022723"/>
    </source>
</evidence>
<evidence type="ECO:0000256" key="2">
    <source>
        <dbReference type="ARBA" id="ARBA00008072"/>
    </source>
</evidence>
<evidence type="ECO:0000256" key="1">
    <source>
        <dbReference type="ARBA" id="ARBA00001947"/>
    </source>
</evidence>
<keyword evidence="5" id="KW-0560">Oxidoreductase</keyword>
<reference evidence="9 10" key="1">
    <citation type="journal article" date="2024" name="Nat. Commun.">
        <title>Phylogenomics reveals the evolutionary origins of lichenization in chlorophyte algae.</title>
        <authorList>
            <person name="Puginier C."/>
            <person name="Libourel C."/>
            <person name="Otte J."/>
            <person name="Skaloud P."/>
            <person name="Haon M."/>
            <person name="Grisel S."/>
            <person name="Petersen M."/>
            <person name="Berrin J.G."/>
            <person name="Delaux P.M."/>
            <person name="Dal Grande F."/>
            <person name="Keller J."/>
        </authorList>
    </citation>
    <scope>NUCLEOTIDE SEQUENCE [LARGE SCALE GENOMIC DNA]</scope>
    <source>
        <strain evidence="9 10">SAG 2145</strain>
    </source>
</reference>
<name>A0AAW1Q9L4_9CHLO</name>
<keyword evidence="6" id="KW-0520">NAD</keyword>
<dbReference type="SUPFAM" id="SSF51735">
    <property type="entry name" value="NAD(P)-binding Rossmann-fold domains"/>
    <property type="match status" value="1"/>
</dbReference>
<keyword evidence="4 7" id="KW-0862">Zinc</keyword>
<dbReference type="SUPFAM" id="SSF50129">
    <property type="entry name" value="GroES-like"/>
    <property type="match status" value="1"/>
</dbReference>
<dbReference type="Gene3D" id="3.90.180.10">
    <property type="entry name" value="Medium-chain alcohol dehydrogenases, catalytic domain"/>
    <property type="match status" value="1"/>
</dbReference>
<dbReference type="EMBL" id="JALJOS010000063">
    <property type="protein sequence ID" value="KAK9817625.1"/>
    <property type="molecule type" value="Genomic_DNA"/>
</dbReference>
<evidence type="ECO:0000313" key="10">
    <source>
        <dbReference type="Proteomes" id="UP001438707"/>
    </source>
</evidence>
<dbReference type="Pfam" id="PF08240">
    <property type="entry name" value="ADH_N"/>
    <property type="match status" value="1"/>
</dbReference>
<dbReference type="GO" id="GO:0008270">
    <property type="term" value="F:zinc ion binding"/>
    <property type="evidence" value="ECO:0007669"/>
    <property type="project" value="InterPro"/>
</dbReference>
<sequence length="394" mass="42638">MQRLGRAFRTASRYSTAAPAESTAWHNPAAVLHRANDLRFEHHDLPEEIPRGYVRVGIRALGICASDLHYLHQGRIGKAIVDRPMVIGHETAGQVVALGPEVTGLEVGNRVALEPQVPCWHNIYPRAGRYNLDPGMKYFATPPVHGALARFVDHPAYQSFKLPDNLSFEEGAMVEPLSNGMQACRRGEVKPGKSIAILGAGPMGLNALACARAHGASRIVITDIRDDNLPLAERLGAWKALHTPMMSPAEAAQQLTSLLPPYGPDTVIDCVGHESTTQTAIEAVAPGGIVVQVGMGKDRANFPVLDVVFKELDFRGCFRYTNTYPICLELVSEGKIDVSSMITHRFGFSAEEIAAGFRCAADRLTATGISSGCLWKLSLINSNKALKSRASTLL</sequence>
<organism evidence="9 10">
    <name type="scientific">Apatococcus lobatus</name>
    <dbReference type="NCBI Taxonomy" id="904363"/>
    <lineage>
        <taxon>Eukaryota</taxon>
        <taxon>Viridiplantae</taxon>
        <taxon>Chlorophyta</taxon>
        <taxon>core chlorophytes</taxon>
        <taxon>Trebouxiophyceae</taxon>
        <taxon>Chlorellales</taxon>
        <taxon>Chlorellaceae</taxon>
        <taxon>Apatococcus</taxon>
    </lineage>
</organism>
<dbReference type="Pfam" id="PF00107">
    <property type="entry name" value="ADH_zinc_N"/>
    <property type="match status" value="1"/>
</dbReference>